<name>A0A9P5A7B3_9HYPO</name>
<dbReference type="PROSITE" id="PS50088">
    <property type="entry name" value="ANK_REPEAT"/>
    <property type="match status" value="3"/>
</dbReference>
<feature type="compositionally biased region" description="Polar residues" evidence="4">
    <location>
        <begin position="79"/>
        <end position="96"/>
    </location>
</feature>
<dbReference type="SMART" id="SM00248">
    <property type="entry name" value="ANK"/>
    <property type="match status" value="4"/>
</dbReference>
<feature type="repeat" description="ANK" evidence="3">
    <location>
        <begin position="241"/>
        <end position="273"/>
    </location>
</feature>
<dbReference type="GO" id="GO:0003700">
    <property type="term" value="F:DNA-binding transcription factor activity"/>
    <property type="evidence" value="ECO:0007669"/>
    <property type="project" value="InterPro"/>
</dbReference>
<dbReference type="CDD" id="cd14688">
    <property type="entry name" value="bZIP_YAP"/>
    <property type="match status" value="1"/>
</dbReference>
<feature type="region of interest" description="Disordered" evidence="4">
    <location>
        <begin position="63"/>
        <end position="114"/>
    </location>
</feature>
<dbReference type="InterPro" id="IPR046347">
    <property type="entry name" value="bZIP_sf"/>
</dbReference>
<comment type="caution">
    <text evidence="5">The sequence shown here is derived from an EMBL/GenBank/DDBJ whole genome shotgun (WGS) entry which is preliminary data.</text>
</comment>
<evidence type="ECO:0000313" key="5">
    <source>
        <dbReference type="EMBL" id="KAF4333516.1"/>
    </source>
</evidence>
<dbReference type="Gene3D" id="1.25.40.20">
    <property type="entry name" value="Ankyrin repeat-containing domain"/>
    <property type="match status" value="2"/>
</dbReference>
<feature type="repeat" description="ANK" evidence="3">
    <location>
        <begin position="274"/>
        <end position="306"/>
    </location>
</feature>
<dbReference type="InterPro" id="IPR036770">
    <property type="entry name" value="Ankyrin_rpt-contain_sf"/>
</dbReference>
<dbReference type="SUPFAM" id="SSF57959">
    <property type="entry name" value="Leucine zipper domain"/>
    <property type="match status" value="1"/>
</dbReference>
<feature type="compositionally biased region" description="Polar residues" evidence="4">
    <location>
        <begin position="143"/>
        <end position="152"/>
    </location>
</feature>
<dbReference type="EMBL" id="PVQB02000827">
    <property type="protein sequence ID" value="KAF4333516.1"/>
    <property type="molecule type" value="Genomic_DNA"/>
</dbReference>
<evidence type="ECO:0000256" key="4">
    <source>
        <dbReference type="SAM" id="MobiDB-lite"/>
    </source>
</evidence>
<keyword evidence="1" id="KW-0677">Repeat</keyword>
<feature type="region of interest" description="Disordered" evidence="4">
    <location>
        <begin position="1"/>
        <end position="31"/>
    </location>
</feature>
<accession>A0A9P5A7B3</accession>
<dbReference type="Proteomes" id="UP000730481">
    <property type="component" value="Unassembled WGS sequence"/>
</dbReference>
<keyword evidence="6" id="KW-1185">Reference proteome</keyword>
<dbReference type="SUPFAM" id="SSF48403">
    <property type="entry name" value="Ankyrin repeat"/>
    <property type="match status" value="1"/>
</dbReference>
<reference evidence="5" key="1">
    <citation type="journal article" date="2017" name="Mycologia">
        <title>Fusarium algeriense, sp. nov., a novel toxigenic crown rot pathogen of durum wheat from Algeria is nested in the Fusarium burgessii species complex.</title>
        <authorList>
            <person name="Laraba I."/>
            <person name="Keddad A."/>
            <person name="Boureghda H."/>
            <person name="Abdallah N."/>
            <person name="Vaughan M.M."/>
            <person name="Proctor R.H."/>
            <person name="Busman M."/>
            <person name="O'Donnell K."/>
        </authorList>
    </citation>
    <scope>NUCLEOTIDE SEQUENCE</scope>
    <source>
        <strain evidence="5">NRRL 25174</strain>
    </source>
</reference>
<dbReference type="PRINTS" id="PR01415">
    <property type="entry name" value="ANKYRIN"/>
</dbReference>
<organism evidence="5 6">
    <name type="scientific">Fusarium beomiforme</name>
    <dbReference type="NCBI Taxonomy" id="44412"/>
    <lineage>
        <taxon>Eukaryota</taxon>
        <taxon>Fungi</taxon>
        <taxon>Dikarya</taxon>
        <taxon>Ascomycota</taxon>
        <taxon>Pezizomycotina</taxon>
        <taxon>Sordariomycetes</taxon>
        <taxon>Hypocreomycetidae</taxon>
        <taxon>Hypocreales</taxon>
        <taxon>Nectriaceae</taxon>
        <taxon>Fusarium</taxon>
        <taxon>Fusarium burgessii species complex</taxon>
    </lineage>
</organism>
<evidence type="ECO:0000256" key="2">
    <source>
        <dbReference type="ARBA" id="ARBA00023043"/>
    </source>
</evidence>
<dbReference type="PANTHER" id="PTHR24198">
    <property type="entry name" value="ANKYRIN REPEAT AND PROTEIN KINASE DOMAIN-CONTAINING PROTEIN"/>
    <property type="match status" value="1"/>
</dbReference>
<dbReference type="InterPro" id="IPR002110">
    <property type="entry name" value="Ankyrin_rpt"/>
</dbReference>
<dbReference type="Gene3D" id="1.20.5.170">
    <property type="match status" value="1"/>
</dbReference>
<feature type="compositionally biased region" description="Low complexity" evidence="4">
    <location>
        <begin position="161"/>
        <end position="180"/>
    </location>
</feature>
<sequence>MSPPNENWSAITDANERRKAQNRVAQRNYRSRQKLRVELADAILYDLPHWRSAVGLKGRRWLTAPQPEGQESEQDLPALSQSRTPEIGQHSEQGNSMKDPGAFPMTADSGNGDDADLHLGMFSPGGDWIDPQMDWTAAMSLGGESSTSQGRTGSPEGSIHASVPAPAPVTTTSPTPQASTRPVSSADVPPLAPIVTLAPQDLTRSSAALDQPPATTMMAAQDLTNRDKGREKISTIRRPPDSKTPLLTALSLGKLDIARLLIRSGAKIDAPDIHGKTNLHYAVQSGDAKMVRDLLELGADVLAADKAGIAALHMAVERDDMEMVTLLLRCCEEKDGVTPNPENEGMLQRCINSRDGQNMTPVHLCVVLERIEILKTLLQYGADVNIGCE</sequence>
<reference evidence="5" key="2">
    <citation type="submission" date="2020-02" db="EMBL/GenBank/DDBJ databases">
        <title>Identification and distribution of gene clusters putatively required for synthesis of sphingolipid metabolism inhibitors in phylogenetically diverse species of the filamentous fungus Fusarium.</title>
        <authorList>
            <person name="Kim H.-S."/>
            <person name="Busman M."/>
            <person name="Brown D.W."/>
            <person name="Divon H."/>
            <person name="Uhlig S."/>
            <person name="Proctor R.H."/>
        </authorList>
    </citation>
    <scope>NUCLEOTIDE SEQUENCE</scope>
    <source>
        <strain evidence="5">NRRL 25174</strain>
    </source>
</reference>
<dbReference type="AlphaFoldDB" id="A0A9P5A7B3"/>
<proteinExistence type="predicted"/>
<gene>
    <name evidence="5" type="ORF">FBEOM_12676</name>
</gene>
<evidence type="ECO:0000256" key="1">
    <source>
        <dbReference type="ARBA" id="ARBA00022737"/>
    </source>
</evidence>
<protein>
    <submittedName>
        <fullName evidence="5">Ankyrin repeat</fullName>
    </submittedName>
</protein>
<dbReference type="Pfam" id="PF12796">
    <property type="entry name" value="Ank_2"/>
    <property type="match status" value="2"/>
</dbReference>
<evidence type="ECO:0000313" key="6">
    <source>
        <dbReference type="Proteomes" id="UP000730481"/>
    </source>
</evidence>
<dbReference type="PANTHER" id="PTHR24198:SF165">
    <property type="entry name" value="ANKYRIN REPEAT-CONTAINING PROTEIN-RELATED"/>
    <property type="match status" value="1"/>
</dbReference>
<feature type="repeat" description="ANK" evidence="3">
    <location>
        <begin position="357"/>
        <end position="389"/>
    </location>
</feature>
<keyword evidence="2 3" id="KW-0040">ANK repeat</keyword>
<dbReference type="GO" id="GO:0005737">
    <property type="term" value="C:cytoplasm"/>
    <property type="evidence" value="ECO:0007669"/>
    <property type="project" value="TreeGrafter"/>
</dbReference>
<dbReference type="PROSITE" id="PS50297">
    <property type="entry name" value="ANK_REP_REGION"/>
    <property type="match status" value="3"/>
</dbReference>
<evidence type="ECO:0000256" key="3">
    <source>
        <dbReference type="PROSITE-ProRule" id="PRU00023"/>
    </source>
</evidence>
<feature type="region of interest" description="Disordered" evidence="4">
    <location>
        <begin position="141"/>
        <end position="187"/>
    </location>
</feature>
<feature type="compositionally biased region" description="Polar residues" evidence="4">
    <location>
        <begin position="1"/>
        <end position="12"/>
    </location>
</feature>
<dbReference type="OrthoDB" id="195446at2759"/>